<name>A0ABW1EZH2_9ACTN</name>
<organism evidence="2 3">
    <name type="scientific">Kitasatospora aburaviensis</name>
    <dbReference type="NCBI Taxonomy" id="67265"/>
    <lineage>
        <taxon>Bacteria</taxon>
        <taxon>Bacillati</taxon>
        <taxon>Actinomycetota</taxon>
        <taxon>Actinomycetes</taxon>
        <taxon>Kitasatosporales</taxon>
        <taxon>Streptomycetaceae</taxon>
        <taxon>Kitasatospora</taxon>
    </lineage>
</organism>
<feature type="compositionally biased region" description="Basic and acidic residues" evidence="1">
    <location>
        <begin position="69"/>
        <end position="79"/>
    </location>
</feature>
<feature type="compositionally biased region" description="Low complexity" evidence="1">
    <location>
        <begin position="144"/>
        <end position="167"/>
    </location>
</feature>
<feature type="region of interest" description="Disordered" evidence="1">
    <location>
        <begin position="1"/>
        <end position="33"/>
    </location>
</feature>
<comment type="caution">
    <text evidence="2">The sequence shown here is derived from an EMBL/GenBank/DDBJ whole genome shotgun (WGS) entry which is preliminary data.</text>
</comment>
<feature type="region of interest" description="Disordered" evidence="1">
    <location>
        <begin position="311"/>
        <end position="339"/>
    </location>
</feature>
<dbReference type="RefSeq" id="WP_313764337.1">
    <property type="nucleotide sequence ID" value="NZ_BAAAVH010000060.1"/>
</dbReference>
<proteinExistence type="predicted"/>
<feature type="region of interest" description="Disordered" evidence="1">
    <location>
        <begin position="47"/>
        <end position="100"/>
    </location>
</feature>
<evidence type="ECO:0000313" key="2">
    <source>
        <dbReference type="EMBL" id="MFC5886461.1"/>
    </source>
</evidence>
<reference evidence="3" key="1">
    <citation type="journal article" date="2019" name="Int. J. Syst. Evol. Microbiol.">
        <title>The Global Catalogue of Microorganisms (GCM) 10K type strain sequencing project: providing services to taxonomists for standard genome sequencing and annotation.</title>
        <authorList>
            <consortium name="The Broad Institute Genomics Platform"/>
            <consortium name="The Broad Institute Genome Sequencing Center for Infectious Disease"/>
            <person name="Wu L."/>
            <person name="Ma J."/>
        </authorList>
    </citation>
    <scope>NUCLEOTIDE SEQUENCE [LARGE SCALE GENOMIC DNA]</scope>
    <source>
        <strain evidence="3">CGMCC 4.1469</strain>
    </source>
</reference>
<feature type="region of interest" description="Disordered" evidence="1">
    <location>
        <begin position="246"/>
        <end position="266"/>
    </location>
</feature>
<evidence type="ECO:0000313" key="3">
    <source>
        <dbReference type="Proteomes" id="UP001596067"/>
    </source>
</evidence>
<feature type="compositionally biased region" description="Polar residues" evidence="1">
    <location>
        <begin position="384"/>
        <end position="393"/>
    </location>
</feature>
<evidence type="ECO:0000256" key="1">
    <source>
        <dbReference type="SAM" id="MobiDB-lite"/>
    </source>
</evidence>
<protein>
    <submittedName>
        <fullName evidence="2">Uncharacterized protein</fullName>
    </submittedName>
</protein>
<dbReference type="Proteomes" id="UP001596067">
    <property type="component" value="Unassembled WGS sequence"/>
</dbReference>
<dbReference type="EMBL" id="JBHSOD010000017">
    <property type="protein sequence ID" value="MFC5886461.1"/>
    <property type="molecule type" value="Genomic_DNA"/>
</dbReference>
<feature type="compositionally biased region" description="Basic and acidic residues" evidence="1">
    <location>
        <begin position="7"/>
        <end position="18"/>
    </location>
</feature>
<accession>A0ABW1EZH2</accession>
<gene>
    <name evidence="2" type="ORF">ACFP0N_15950</name>
</gene>
<keyword evidence="3" id="KW-1185">Reference proteome</keyword>
<sequence>MPIAEDPEPRPAEGRDPDGADPSGTGGKDPFADLVLDEEFVRGATVKEQAGRTRMLAARWKHTPPVDPGGRRSVNDGPRKAGRFRRKPQPLDARDDPRPRRRFEGRTALYVLLTVTVLLGALNVDAVKSWFTNGSEGSSPRGPVPTAAPETARPTAAPPKTAAQQPTVDHPWAGSPAEDWPTSIDVFGPKDPPPAIGAFTAEQVAAQVKLVKDYLAAANLDPKTVAGGRPEAALAMIERETRDELEAGLAHPTEENDPTGRFSRFDPREAIPVNDTVKIQGRITVDGDGDGGVVVHTDFTFVYALRPGPEAAQRAASPRPTASAGPGSPLPAPKDGTAKPVGLVVPAAGVAGDTWTARTIVRRVDDYRFHDPARYRNNPKKINFGSSKSESGNSACNVHDGYFHPQFEQFARPLPGQTGPATDPYDRNRELQGDGDCGTISRS</sequence>
<feature type="region of interest" description="Disordered" evidence="1">
    <location>
        <begin position="372"/>
        <end position="393"/>
    </location>
</feature>
<feature type="region of interest" description="Disordered" evidence="1">
    <location>
        <begin position="132"/>
        <end position="186"/>
    </location>
</feature>
<feature type="region of interest" description="Disordered" evidence="1">
    <location>
        <begin position="413"/>
        <end position="443"/>
    </location>
</feature>